<evidence type="ECO:0000256" key="4">
    <source>
        <dbReference type="ARBA" id="ARBA00022729"/>
    </source>
</evidence>
<dbReference type="GO" id="GO:0042973">
    <property type="term" value="F:glucan endo-1,3-beta-D-glucosidase activity"/>
    <property type="evidence" value="ECO:0007669"/>
    <property type="project" value="UniProtKB-EC"/>
</dbReference>
<dbReference type="PANTHER" id="PTHR31737:SF2">
    <property type="entry name" value="PROTEIN TOS1"/>
    <property type="match status" value="1"/>
</dbReference>
<accession>A0A7D8YML1</accession>
<evidence type="ECO:0000256" key="2">
    <source>
        <dbReference type="ARBA" id="ARBA00006055"/>
    </source>
</evidence>
<proteinExistence type="inferred from homology"/>
<dbReference type="GO" id="GO:0071555">
    <property type="term" value="P:cell wall organization"/>
    <property type="evidence" value="ECO:0007669"/>
    <property type="project" value="UniProtKB-KW"/>
</dbReference>
<sequence>MKAHLIATGCAILVALAGVNGDECASGHIDINGNWYCQPVEAIRYSNVGSSGSYDRITQMNSDGICASLPNNFAGNLAPFDEEVSVHFRGPLHLKQFAAYVPSESSNHKRRAPGMQGRGHSHRHQHMHNRPLKKEEGHEEKREMISATIDGENQNWENNWSGSSSGVDPATVWVTATIDGQIVSWLNNWFESSSATATATASSTPPAESHANPVTKPTVTTLSYTTAPTSTTAPIAQKQPAQDSSSAKLSSGSSGSHSASTFGRIGYYDSASQTVDNLVFLGNYGGQGSGVFDENFGASLAYSNCDATGGAATPQILADKVIPSKTEVVMMLGQDCSDGGCGFVRPGTVAHHGFAGADKVFLFEFSMPMGDEIGFDADMPAIIRLMKEGSLVASNQWLLNAQIPRTLQYGNPDCSCWKSGCGELDIAEALESGSMFLKSTIHANRAAGDSDYFARPTTDTIKLAAVFNSANSTVHLQVLPDSTDFSESLTEDEILRMCNATPEKAVSHFAVS</sequence>
<dbReference type="EMBL" id="QGMG01000354">
    <property type="protein sequence ID" value="TVY54319.1"/>
    <property type="molecule type" value="Genomic_DNA"/>
</dbReference>
<dbReference type="AlphaFoldDB" id="A0A7D8YML1"/>
<evidence type="ECO:0000256" key="7">
    <source>
        <dbReference type="ARBA" id="ARBA00023316"/>
    </source>
</evidence>
<evidence type="ECO:0000313" key="12">
    <source>
        <dbReference type="EMBL" id="TVY54319.1"/>
    </source>
</evidence>
<feature type="compositionally biased region" description="Low complexity" evidence="8">
    <location>
        <begin position="244"/>
        <end position="256"/>
    </location>
</feature>
<dbReference type="Proteomes" id="UP000481288">
    <property type="component" value="Unassembled WGS sequence"/>
</dbReference>
<reference evidence="12 13" key="1">
    <citation type="submission" date="2018-05" db="EMBL/GenBank/DDBJ databases">
        <title>Whole genome sequencing for identification of molecular markers to develop diagnostic detection tools for the regulated plant pathogen Lachnellula willkommii.</title>
        <authorList>
            <person name="Giroux E."/>
            <person name="Bilodeau G."/>
        </authorList>
    </citation>
    <scope>NUCLEOTIDE SEQUENCE [LARGE SCALE GENOMIC DNA]</scope>
    <source>
        <strain evidence="12 13">CBS 625.97</strain>
    </source>
</reference>
<feature type="region of interest" description="Disordered" evidence="8">
    <location>
        <begin position="230"/>
        <end position="256"/>
    </location>
</feature>
<organism evidence="12 13">
    <name type="scientific">Lachnellula cervina</name>
    <dbReference type="NCBI Taxonomy" id="1316786"/>
    <lineage>
        <taxon>Eukaryota</taxon>
        <taxon>Fungi</taxon>
        <taxon>Dikarya</taxon>
        <taxon>Ascomycota</taxon>
        <taxon>Pezizomycotina</taxon>
        <taxon>Leotiomycetes</taxon>
        <taxon>Helotiales</taxon>
        <taxon>Lachnaceae</taxon>
        <taxon>Lachnellula</taxon>
    </lineage>
</organism>
<keyword evidence="13" id="KW-1185">Reference proteome</keyword>
<evidence type="ECO:0000313" key="13">
    <source>
        <dbReference type="Proteomes" id="UP000481288"/>
    </source>
</evidence>
<protein>
    <recommendedName>
        <fullName evidence="3">glucan endo-1,3-beta-D-glucosidase</fullName>
        <ecNumber evidence="3">3.2.1.39</ecNumber>
    </recommendedName>
</protein>
<dbReference type="InterPro" id="IPR018807">
    <property type="entry name" value="YJL171C/Tos1_N"/>
</dbReference>
<feature type="domain" description="Cell wall protein YJL171C/Tos1 N-terminal" evidence="11">
    <location>
        <begin position="42"/>
        <end position="102"/>
    </location>
</feature>
<comment type="catalytic activity">
    <reaction evidence="1">
        <text>Hydrolysis of (1-&gt;3)-beta-D-glucosidic linkages in (1-&gt;3)-beta-D-glucans.</text>
        <dbReference type="EC" id="3.2.1.39"/>
    </reaction>
</comment>
<feature type="chain" id="PRO_5028925784" description="glucan endo-1,3-beta-D-glucosidase" evidence="9">
    <location>
        <begin position="22"/>
        <end position="512"/>
    </location>
</feature>
<dbReference type="PANTHER" id="PTHR31737">
    <property type="entry name" value="PROTEIN TOS1"/>
    <property type="match status" value="1"/>
</dbReference>
<comment type="caution">
    <text evidence="12">The sequence shown here is derived from an EMBL/GenBank/DDBJ whole genome shotgun (WGS) entry which is preliminary data.</text>
</comment>
<gene>
    <name evidence="12" type="ORF">LCER1_G003230</name>
</gene>
<dbReference type="EC" id="3.2.1.39" evidence="3"/>
<feature type="compositionally biased region" description="Basic residues" evidence="8">
    <location>
        <begin position="119"/>
        <end position="131"/>
    </location>
</feature>
<evidence type="ECO:0000256" key="6">
    <source>
        <dbReference type="ARBA" id="ARBA00023295"/>
    </source>
</evidence>
<dbReference type="Pfam" id="PF10287">
    <property type="entry name" value="YJL171C_Tos1_C"/>
    <property type="match status" value="1"/>
</dbReference>
<name>A0A7D8YML1_9HELO</name>
<evidence type="ECO:0000259" key="11">
    <source>
        <dbReference type="Pfam" id="PF10290"/>
    </source>
</evidence>
<dbReference type="Pfam" id="PF10290">
    <property type="entry name" value="YJL171C_Tos1_N"/>
    <property type="match status" value="1"/>
</dbReference>
<feature type="signal peptide" evidence="9">
    <location>
        <begin position="1"/>
        <end position="21"/>
    </location>
</feature>
<keyword evidence="5" id="KW-0378">Hydrolase</keyword>
<evidence type="ECO:0000259" key="10">
    <source>
        <dbReference type="Pfam" id="PF10287"/>
    </source>
</evidence>
<dbReference type="GO" id="GO:0009277">
    <property type="term" value="C:fungal-type cell wall"/>
    <property type="evidence" value="ECO:0007669"/>
    <property type="project" value="TreeGrafter"/>
</dbReference>
<comment type="similarity">
    <text evidence="2">Belongs to the PGA52 family.</text>
</comment>
<evidence type="ECO:0000256" key="8">
    <source>
        <dbReference type="SAM" id="MobiDB-lite"/>
    </source>
</evidence>
<evidence type="ECO:0000256" key="1">
    <source>
        <dbReference type="ARBA" id="ARBA00000382"/>
    </source>
</evidence>
<evidence type="ECO:0000256" key="9">
    <source>
        <dbReference type="SAM" id="SignalP"/>
    </source>
</evidence>
<feature type="domain" description="Cell wall protein YJL171C/Tos1 C-terminal" evidence="10">
    <location>
        <begin position="261"/>
        <end position="494"/>
    </location>
</feature>
<keyword evidence="7" id="KW-0961">Cell wall biogenesis/degradation</keyword>
<dbReference type="OrthoDB" id="118256at2759"/>
<keyword evidence="4 9" id="KW-0732">Signal</keyword>
<dbReference type="InterPro" id="IPR018805">
    <property type="entry name" value="YJL171C/Tos1_C"/>
</dbReference>
<evidence type="ECO:0000256" key="5">
    <source>
        <dbReference type="ARBA" id="ARBA00022801"/>
    </source>
</evidence>
<feature type="region of interest" description="Disordered" evidence="8">
    <location>
        <begin position="103"/>
        <end position="139"/>
    </location>
</feature>
<evidence type="ECO:0000256" key="3">
    <source>
        <dbReference type="ARBA" id="ARBA00012780"/>
    </source>
</evidence>
<keyword evidence="6" id="KW-0326">Glycosidase</keyword>